<evidence type="ECO:0000313" key="6">
    <source>
        <dbReference type="Proteomes" id="UP000263900"/>
    </source>
</evidence>
<evidence type="ECO:0000259" key="4">
    <source>
        <dbReference type="Pfam" id="PF12708"/>
    </source>
</evidence>
<feature type="region of interest" description="Disordered" evidence="1">
    <location>
        <begin position="77"/>
        <end position="102"/>
    </location>
</feature>
<dbReference type="Gene3D" id="3.20.20.150">
    <property type="entry name" value="Divalent-metal-dependent TIM barrel enzymes"/>
    <property type="match status" value="1"/>
</dbReference>
<keyword evidence="2" id="KW-0732">Signal</keyword>
<organism evidence="5 6">
    <name type="scientific">Paraflavitalea soli</name>
    <dbReference type="NCBI Taxonomy" id="2315862"/>
    <lineage>
        <taxon>Bacteria</taxon>
        <taxon>Pseudomonadati</taxon>
        <taxon>Bacteroidota</taxon>
        <taxon>Chitinophagia</taxon>
        <taxon>Chitinophagales</taxon>
        <taxon>Chitinophagaceae</taxon>
        <taxon>Paraflavitalea</taxon>
    </lineage>
</organism>
<reference evidence="5 6" key="1">
    <citation type="submission" date="2018-09" db="EMBL/GenBank/DDBJ databases">
        <title>Genome sequencing of strain 6GH32-13.</title>
        <authorList>
            <person name="Weon H.-Y."/>
            <person name="Heo J."/>
            <person name="Kwon S.-W."/>
        </authorList>
    </citation>
    <scope>NUCLEOTIDE SEQUENCE [LARGE SCALE GENOMIC DNA]</scope>
    <source>
        <strain evidence="5 6">5GH32-13</strain>
    </source>
</reference>
<dbReference type="AlphaFoldDB" id="A0A3B7MI00"/>
<gene>
    <name evidence="5" type="ORF">D3H65_01985</name>
</gene>
<dbReference type="InterPro" id="IPR024535">
    <property type="entry name" value="RHGA/B-epi-like_pectate_lyase"/>
</dbReference>
<evidence type="ECO:0000259" key="3">
    <source>
        <dbReference type="Pfam" id="PF01261"/>
    </source>
</evidence>
<feature type="compositionally biased region" description="Basic and acidic residues" evidence="1">
    <location>
        <begin position="82"/>
        <end position="97"/>
    </location>
</feature>
<keyword evidence="6" id="KW-1185">Reference proteome</keyword>
<dbReference type="SUPFAM" id="SSF51126">
    <property type="entry name" value="Pectin lyase-like"/>
    <property type="match status" value="1"/>
</dbReference>
<evidence type="ECO:0000313" key="5">
    <source>
        <dbReference type="EMBL" id="AXY72810.1"/>
    </source>
</evidence>
<dbReference type="Pfam" id="PF01261">
    <property type="entry name" value="AP_endonuc_2"/>
    <property type="match status" value="1"/>
</dbReference>
<feature type="domain" description="Xylose isomerase-like TIM barrel" evidence="3">
    <location>
        <begin position="890"/>
        <end position="1033"/>
    </location>
</feature>
<feature type="signal peptide" evidence="2">
    <location>
        <begin position="1"/>
        <end position="21"/>
    </location>
</feature>
<dbReference type="Proteomes" id="UP000263900">
    <property type="component" value="Chromosome"/>
</dbReference>
<evidence type="ECO:0008006" key="7">
    <source>
        <dbReference type="Google" id="ProtNLM"/>
    </source>
</evidence>
<sequence length="1042" mass="115795">MNTYQIIRVALLILTGPPTFAQQANHAPDVSPQVFHVTTARTLPGEAVLVRGEYLDQISKIEVSRLPDDNVRNATPGYIPLPHEDQPLDLNGTDKRSKPITSNPVTVDRLLQNAQSVKFIIPSDWLPGVYSVQLTDKQNNKTSFYINVPIVNWVISEEGLKAIPGDYLRVQGKNLLRNSADAQVVLIGDNNTQVVRTRITKAFDDYSVSVNIPANVQPGKYHLYYHNGYGGKTAWSEPLLIDVTARSPNKYAKDTFNVQQYGAKGDGINNETAAFRAALDAAEKHGGGTVYVPRGRYILTGELILSPHTLLKGQSQEQTQLVWSALNWDMGELPANLISGTHDFAIKDLNIWATRAWGLIQTTGPVNEMGNVTLENLVIRQTPQMGGQLYALKANRDSVELELNSKWNKTGIILRGQNIKVRNCDFNSTGMYTFAAVSGFIQHTKFQKVTTGVNQPYMAIHPKGLIFEDCYRQGDGFGYAATIDESRDLYEARNITPYDYTNDREVMTLDGGSGAYAGKISGIRNNTLALPPNAATYQWSANKWVGGGLFILSGKGAGQYRRILRHTLDSITVDLPFLVDPDTSSIISITTVRKNLYYVNNEIFDGGAYQLYGSAQGAVLAGLKMTRCSGIVSRGSFLYHGKQPNWYVDIVDCELREGNYSHWFGTGDRHSGNQSITLIGNGGSGMNIGTLVRRNKLYDFSYIRTSPGVEPGAIADVIIENNNITTAHTAIQIGGAGNSTSNVLIHNNHYSDIEKAVEINPGLQRSTYLVMDEQSYRATAESYPEETLGWFLGAQTYTFNKFPFFDAIRKVDSCNLKYVEAYPGQPLGGGLEGNIDYKMEAAKRVQVLQRLKEAGVTLKAFGVVKCDNEADWRQLFEFGKSMGIQTFTAEPRRQFIPFLSKLCDEYKINMAIHNHAEPSPYWHPDTLLAVLKGQSKRIGACADIGHWVRSGLDPLDCLKKLDGRVLQLHLKDLNEKNNKKAHDVIWGTGVSGISSIINELKRQRFKGMISVEYEYNWFNNVPDIIESVAYFRNLLNSRTASK</sequence>
<dbReference type="EMBL" id="CP032157">
    <property type="protein sequence ID" value="AXY72810.1"/>
    <property type="molecule type" value="Genomic_DNA"/>
</dbReference>
<dbReference type="InterPro" id="IPR012334">
    <property type="entry name" value="Pectin_lyas_fold"/>
</dbReference>
<dbReference type="RefSeq" id="WP_119048648.1">
    <property type="nucleotide sequence ID" value="NZ_CP032157.1"/>
</dbReference>
<name>A0A3B7MI00_9BACT</name>
<feature type="chain" id="PRO_5017830397" description="Pectate lyase superfamily protein domain-containing protein" evidence="2">
    <location>
        <begin position="22"/>
        <end position="1042"/>
    </location>
</feature>
<dbReference type="InterPro" id="IPR036237">
    <property type="entry name" value="Xyl_isomerase-like_sf"/>
</dbReference>
<dbReference type="Gene3D" id="2.160.20.10">
    <property type="entry name" value="Single-stranded right-handed beta-helix, Pectin lyase-like"/>
    <property type="match status" value="1"/>
</dbReference>
<dbReference type="InterPro" id="IPR011050">
    <property type="entry name" value="Pectin_lyase_fold/virulence"/>
</dbReference>
<evidence type="ECO:0000256" key="1">
    <source>
        <dbReference type="SAM" id="MobiDB-lite"/>
    </source>
</evidence>
<dbReference type="OrthoDB" id="8428774at2"/>
<accession>A0A3B7MI00</accession>
<protein>
    <recommendedName>
        <fullName evidence="7">Pectate lyase superfamily protein domain-containing protein</fullName>
    </recommendedName>
</protein>
<dbReference type="Pfam" id="PF12708">
    <property type="entry name" value="Pect-lyase_RHGA_epim"/>
    <property type="match status" value="1"/>
</dbReference>
<dbReference type="InterPro" id="IPR050312">
    <property type="entry name" value="IolE/XylAMocC-like"/>
</dbReference>
<dbReference type="SUPFAM" id="SSF51658">
    <property type="entry name" value="Xylose isomerase-like"/>
    <property type="match status" value="1"/>
</dbReference>
<dbReference type="PANTHER" id="PTHR12110">
    <property type="entry name" value="HYDROXYPYRUVATE ISOMERASE"/>
    <property type="match status" value="1"/>
</dbReference>
<dbReference type="KEGG" id="pseg:D3H65_01985"/>
<evidence type="ECO:0000256" key="2">
    <source>
        <dbReference type="SAM" id="SignalP"/>
    </source>
</evidence>
<feature type="domain" description="Rhamnogalacturonase A/B/Epimerase-like pectate lyase" evidence="4">
    <location>
        <begin position="256"/>
        <end position="453"/>
    </location>
</feature>
<dbReference type="PANTHER" id="PTHR12110:SF41">
    <property type="entry name" value="INOSOSE DEHYDRATASE"/>
    <property type="match status" value="1"/>
</dbReference>
<dbReference type="InterPro" id="IPR013022">
    <property type="entry name" value="Xyl_isomerase-like_TIM-brl"/>
</dbReference>
<proteinExistence type="predicted"/>